<reference evidence="1 2" key="1">
    <citation type="submission" date="2014-04" db="EMBL/GenBank/DDBJ databases">
        <authorList>
            <consortium name="DOE Joint Genome Institute"/>
            <person name="Kuo A."/>
            <person name="Zuccaro A."/>
            <person name="Kohler A."/>
            <person name="Nagy L.G."/>
            <person name="Floudas D."/>
            <person name="Copeland A."/>
            <person name="Barry K.W."/>
            <person name="Cichocki N."/>
            <person name="Veneault-Fourrey C."/>
            <person name="LaButti K."/>
            <person name="Lindquist E.A."/>
            <person name="Lipzen A."/>
            <person name="Lundell T."/>
            <person name="Morin E."/>
            <person name="Murat C."/>
            <person name="Sun H."/>
            <person name="Tunlid A."/>
            <person name="Henrissat B."/>
            <person name="Grigoriev I.V."/>
            <person name="Hibbett D.S."/>
            <person name="Martin F."/>
            <person name="Nordberg H.P."/>
            <person name="Cantor M.N."/>
            <person name="Hua S.X."/>
        </authorList>
    </citation>
    <scope>NUCLEOTIDE SEQUENCE [LARGE SCALE GENOMIC DNA]</scope>
    <source>
        <strain evidence="1 2">MAFF 305830</strain>
    </source>
</reference>
<keyword evidence="2" id="KW-1185">Reference proteome</keyword>
<protein>
    <submittedName>
        <fullName evidence="1">Uncharacterized protein</fullName>
    </submittedName>
</protein>
<evidence type="ECO:0000313" key="1">
    <source>
        <dbReference type="EMBL" id="KIM24620.1"/>
    </source>
</evidence>
<dbReference type="HOGENOM" id="CLU_596066_0_0_1"/>
<gene>
    <name evidence="1" type="ORF">M408DRAFT_231668</name>
</gene>
<proteinExistence type="predicted"/>
<organism evidence="1 2">
    <name type="scientific">Serendipita vermifera MAFF 305830</name>
    <dbReference type="NCBI Taxonomy" id="933852"/>
    <lineage>
        <taxon>Eukaryota</taxon>
        <taxon>Fungi</taxon>
        <taxon>Dikarya</taxon>
        <taxon>Basidiomycota</taxon>
        <taxon>Agaricomycotina</taxon>
        <taxon>Agaricomycetes</taxon>
        <taxon>Sebacinales</taxon>
        <taxon>Serendipitaceae</taxon>
        <taxon>Serendipita</taxon>
    </lineage>
</organism>
<evidence type="ECO:0000313" key="2">
    <source>
        <dbReference type="Proteomes" id="UP000054097"/>
    </source>
</evidence>
<reference evidence="2" key="2">
    <citation type="submission" date="2015-01" db="EMBL/GenBank/DDBJ databases">
        <title>Evolutionary Origins and Diversification of the Mycorrhizal Mutualists.</title>
        <authorList>
            <consortium name="DOE Joint Genome Institute"/>
            <consortium name="Mycorrhizal Genomics Consortium"/>
            <person name="Kohler A."/>
            <person name="Kuo A."/>
            <person name="Nagy L.G."/>
            <person name="Floudas D."/>
            <person name="Copeland A."/>
            <person name="Barry K.W."/>
            <person name="Cichocki N."/>
            <person name="Veneault-Fourrey C."/>
            <person name="LaButti K."/>
            <person name="Lindquist E.A."/>
            <person name="Lipzen A."/>
            <person name="Lundell T."/>
            <person name="Morin E."/>
            <person name="Murat C."/>
            <person name="Riley R."/>
            <person name="Ohm R."/>
            <person name="Sun H."/>
            <person name="Tunlid A."/>
            <person name="Henrissat B."/>
            <person name="Grigoriev I.V."/>
            <person name="Hibbett D.S."/>
            <person name="Martin F."/>
        </authorList>
    </citation>
    <scope>NUCLEOTIDE SEQUENCE [LARGE SCALE GENOMIC DNA]</scope>
    <source>
        <strain evidence="2">MAFF 305830</strain>
    </source>
</reference>
<dbReference type="OrthoDB" id="3258324at2759"/>
<dbReference type="EMBL" id="KN824322">
    <property type="protein sequence ID" value="KIM24620.1"/>
    <property type="molecule type" value="Genomic_DNA"/>
</dbReference>
<name>A0A0C3AJ45_SERVB</name>
<sequence length="479" mass="55544">MEKTPVEIWTTILSHLLHTPLLPHQDATFAQDIAIFAEGCDSDKLERESTQVACLLRLVCHSWNSIVRRIQIKCVRCNINPGNKTYAPTHVLPSLLNYGETRSELLMAQRLEIWIPRRCYCDRKCRSAVLDQDFQRMLDSQDTTRDFNSESVLHATHDLPKLEVFIPWLPLVKVSPNLFLDRLPNLKVSYWAYLWTRLYFNDIIHHRSHQNLTHLNIELTWDNIRSVDRPVIFRVLRFLRIYITQSSSSIIPKVHESHDLATWAQFPRLQRLCLALDDIEGRLEEITLFLKAIGVNLAGLILEFPWDSTDWLMPDFWSHFPSLLEVGSGYQMIPPIPPPPITMTPPSLVYPLGSHTDVYIPSDEVVTSFSPTPIDQFLQECNSWRIERLTVVESWQEAEEIVASLDFYREHNKAHACLSTELYERVQDLGIDIRDRDETRITEPAGKRFLEALGALKTRSSRWYSSIDDSLAVAQYSPR</sequence>
<dbReference type="AlphaFoldDB" id="A0A0C3AJ45"/>
<accession>A0A0C3AJ45</accession>
<dbReference type="Proteomes" id="UP000054097">
    <property type="component" value="Unassembled WGS sequence"/>
</dbReference>